<sequence>MNYAWVMKRLLTHPIYFVEFIFVGAPFFFAQVLVFGIGYITYKLSLTDGVGSFSFNAEIFALDFDLNAWFLLAPIGAAIVIKLLSLGLGKNIVLTWRHWFWSFATIDTLLYGLAFAYLYRQGVFQAANGDIGVALVLGLYGVTILFTFLHFYLYEKIGENR</sequence>
<feature type="transmembrane region" description="Helical" evidence="1">
    <location>
        <begin position="68"/>
        <end position="88"/>
    </location>
</feature>
<protein>
    <submittedName>
        <fullName evidence="2">Uncharacterized protein</fullName>
    </submittedName>
</protein>
<dbReference type="EMBL" id="PFBD01000023">
    <property type="protein sequence ID" value="PIR86912.1"/>
    <property type="molecule type" value="Genomic_DNA"/>
</dbReference>
<reference evidence="3" key="1">
    <citation type="submission" date="2017-09" db="EMBL/GenBank/DDBJ databases">
        <title>Depth-based differentiation of microbial function through sediment-hosted aquifers and enrichment of novel symbionts in the deep terrestrial subsurface.</title>
        <authorList>
            <person name="Probst A.J."/>
            <person name="Ladd B."/>
            <person name="Jarett J.K."/>
            <person name="Geller-Mcgrath D.E."/>
            <person name="Sieber C.M.K."/>
            <person name="Emerson J.B."/>
            <person name="Anantharaman K."/>
            <person name="Thomas B.C."/>
            <person name="Malmstrom R."/>
            <person name="Stieglmeier M."/>
            <person name="Klingl A."/>
            <person name="Woyke T."/>
            <person name="Ryan C.M."/>
            <person name="Banfield J.F."/>
        </authorList>
    </citation>
    <scope>NUCLEOTIDE SEQUENCE [LARGE SCALE GENOMIC DNA]</scope>
</reference>
<feature type="transmembrane region" description="Helical" evidence="1">
    <location>
        <begin position="20"/>
        <end position="42"/>
    </location>
</feature>
<organism evidence="2 3">
    <name type="scientific">Candidatus Harrisonbacteria bacterium CG10_big_fil_rev_8_21_14_0_10_49_15</name>
    <dbReference type="NCBI Taxonomy" id="1974587"/>
    <lineage>
        <taxon>Bacteria</taxon>
        <taxon>Candidatus Harrisoniibacteriota</taxon>
    </lineage>
</organism>
<evidence type="ECO:0000313" key="2">
    <source>
        <dbReference type="EMBL" id="PIR86912.1"/>
    </source>
</evidence>
<evidence type="ECO:0000256" key="1">
    <source>
        <dbReference type="SAM" id="Phobius"/>
    </source>
</evidence>
<feature type="transmembrane region" description="Helical" evidence="1">
    <location>
        <begin position="131"/>
        <end position="154"/>
    </location>
</feature>
<dbReference type="Proteomes" id="UP000229526">
    <property type="component" value="Unassembled WGS sequence"/>
</dbReference>
<feature type="transmembrane region" description="Helical" evidence="1">
    <location>
        <begin position="100"/>
        <end position="119"/>
    </location>
</feature>
<evidence type="ECO:0000313" key="3">
    <source>
        <dbReference type="Proteomes" id="UP000229526"/>
    </source>
</evidence>
<keyword evidence="1" id="KW-0812">Transmembrane</keyword>
<keyword evidence="1" id="KW-0472">Membrane</keyword>
<name>A0A2H0UKH9_9BACT</name>
<proteinExistence type="predicted"/>
<dbReference type="AlphaFoldDB" id="A0A2H0UKH9"/>
<accession>A0A2H0UKH9</accession>
<keyword evidence="1" id="KW-1133">Transmembrane helix</keyword>
<gene>
    <name evidence="2" type="ORF">COU11_03600</name>
</gene>
<comment type="caution">
    <text evidence="2">The sequence shown here is derived from an EMBL/GenBank/DDBJ whole genome shotgun (WGS) entry which is preliminary data.</text>
</comment>